<keyword evidence="2" id="KW-1003">Cell membrane</keyword>
<proteinExistence type="predicted"/>
<evidence type="ECO:0000256" key="5">
    <source>
        <dbReference type="ARBA" id="ARBA00023136"/>
    </source>
</evidence>
<protein>
    <submittedName>
        <fullName evidence="7">Polysaccharide biosynthesis protein</fullName>
    </submittedName>
</protein>
<evidence type="ECO:0000256" key="1">
    <source>
        <dbReference type="ARBA" id="ARBA00004651"/>
    </source>
</evidence>
<feature type="transmembrane region" description="Helical" evidence="6">
    <location>
        <begin position="385"/>
        <end position="405"/>
    </location>
</feature>
<reference evidence="7" key="1">
    <citation type="submission" date="2020-10" db="EMBL/GenBank/DDBJ databases">
        <authorList>
            <person name="Gilroy R."/>
        </authorList>
    </citation>
    <scope>NUCLEOTIDE SEQUENCE</scope>
    <source>
        <strain evidence="7">F6-4510</strain>
    </source>
</reference>
<comment type="subcellular location">
    <subcellularLocation>
        <location evidence="1">Cell membrane</location>
        <topology evidence="1">Multi-pass membrane protein</topology>
    </subcellularLocation>
</comment>
<evidence type="ECO:0000256" key="3">
    <source>
        <dbReference type="ARBA" id="ARBA00022692"/>
    </source>
</evidence>
<evidence type="ECO:0000313" key="8">
    <source>
        <dbReference type="Proteomes" id="UP000823611"/>
    </source>
</evidence>
<dbReference type="PANTHER" id="PTHR30250:SF24">
    <property type="entry name" value="STAGE V SPORULATION PROTEIN B"/>
    <property type="match status" value="1"/>
</dbReference>
<dbReference type="Proteomes" id="UP000823611">
    <property type="component" value="Unassembled WGS sequence"/>
</dbReference>
<dbReference type="GO" id="GO:0005886">
    <property type="term" value="C:plasma membrane"/>
    <property type="evidence" value="ECO:0007669"/>
    <property type="project" value="UniProtKB-SubCell"/>
</dbReference>
<sequence length="510" mass="56220">MSKNTVLKGAVILTLANIITRFTGFFYRIYMNNTIGAEGMGLYQLIIPVYSLCWSITSSGFTTTISKLTAQEKAKHEYGNMGRVLKQSLFICTIISILIGTALFFSADIFSTYIIKEPRTGLPLKILALCFPFMSAGSCIRGYFFGLQNSVVPATSQVIEQTVRITAVFLTADRLVPMGLTYACVSAVLGIVAGEVISFIFVLIAYKGIKIKMGFNKKPSMGVMTSLATIISMAVPLSCSRCIGSLLSTIENILIPQRLELFSQTGENAMKIYGSLTGLMMPLIQFPTAFLMAVSITLVPTVAEACAVKNKRRIKDAVNLSVFFTITVSLCFTAIFSIFPKEVCKTVYGDENLYTLLLKLSPVCPFLYLQITLSGLLNGLGEHMYILRSNVVSSIINISFIYFGMPLYGVNAFICGWILSLIITSSTNLHRVLKITETKIDFIRCFFYPLLCILASSLTLRLVFIKIEPNTVSTVAIMGAMCSFYIILLIISGCIKKDDVLQFVGFRKKI</sequence>
<keyword evidence="5 6" id="KW-0472">Membrane</keyword>
<dbReference type="AlphaFoldDB" id="A0A9D9DVR5"/>
<evidence type="ECO:0000313" key="7">
    <source>
        <dbReference type="EMBL" id="MBO8434082.1"/>
    </source>
</evidence>
<feature type="transmembrane region" description="Helical" evidence="6">
    <location>
        <begin position="6"/>
        <end position="30"/>
    </location>
</feature>
<evidence type="ECO:0000256" key="2">
    <source>
        <dbReference type="ARBA" id="ARBA00022475"/>
    </source>
</evidence>
<dbReference type="InterPro" id="IPR024923">
    <property type="entry name" value="PG_synth_SpoVB"/>
</dbReference>
<gene>
    <name evidence="7" type="ORF">IAC55_02005</name>
</gene>
<evidence type="ECO:0000256" key="6">
    <source>
        <dbReference type="SAM" id="Phobius"/>
    </source>
</evidence>
<keyword evidence="4 6" id="KW-1133">Transmembrane helix</keyword>
<keyword evidence="3 6" id="KW-0812">Transmembrane</keyword>
<feature type="transmembrane region" description="Helical" evidence="6">
    <location>
        <begin position="445"/>
        <end position="465"/>
    </location>
</feature>
<dbReference type="EMBL" id="JADIMX010000039">
    <property type="protein sequence ID" value="MBO8434082.1"/>
    <property type="molecule type" value="Genomic_DNA"/>
</dbReference>
<dbReference type="InterPro" id="IPR050833">
    <property type="entry name" value="Poly_Biosynth_Transport"/>
</dbReference>
<evidence type="ECO:0000256" key="4">
    <source>
        <dbReference type="ARBA" id="ARBA00022989"/>
    </source>
</evidence>
<feature type="transmembrane region" description="Helical" evidence="6">
    <location>
        <begin position="122"/>
        <end position="144"/>
    </location>
</feature>
<organism evidence="7 8">
    <name type="scientific">Candidatus Fimicola merdigallinarum</name>
    <dbReference type="NCBI Taxonomy" id="2840819"/>
    <lineage>
        <taxon>Bacteria</taxon>
        <taxon>Bacillati</taxon>
        <taxon>Bacillota</taxon>
        <taxon>Clostridia</taxon>
        <taxon>Lachnospirales</taxon>
        <taxon>Lachnospiraceae</taxon>
        <taxon>Lachnospiraceae incertae sedis</taxon>
        <taxon>Candidatus Fimicola</taxon>
    </lineage>
</organism>
<accession>A0A9D9DVR5</accession>
<dbReference type="Pfam" id="PF01943">
    <property type="entry name" value="Polysacc_synt"/>
    <property type="match status" value="1"/>
</dbReference>
<feature type="transmembrane region" description="Helical" evidence="6">
    <location>
        <begin position="471"/>
        <end position="491"/>
    </location>
</feature>
<feature type="transmembrane region" description="Helical" evidence="6">
    <location>
        <begin position="88"/>
        <end position="110"/>
    </location>
</feature>
<feature type="transmembrane region" description="Helical" evidence="6">
    <location>
        <begin position="352"/>
        <end position="373"/>
    </location>
</feature>
<feature type="transmembrane region" description="Helical" evidence="6">
    <location>
        <begin position="320"/>
        <end position="340"/>
    </location>
</feature>
<dbReference type="PIRSF" id="PIRSF038958">
    <property type="entry name" value="PG_synth_SpoVB"/>
    <property type="match status" value="1"/>
</dbReference>
<name>A0A9D9DVR5_9FIRM</name>
<dbReference type="InterPro" id="IPR002797">
    <property type="entry name" value="Polysacc_synth"/>
</dbReference>
<feature type="transmembrane region" description="Helical" evidence="6">
    <location>
        <begin position="289"/>
        <end position="308"/>
    </location>
</feature>
<dbReference type="CDD" id="cd13124">
    <property type="entry name" value="MATE_SpoVB_like"/>
    <property type="match status" value="1"/>
</dbReference>
<feature type="transmembrane region" description="Helical" evidence="6">
    <location>
        <begin position="42"/>
        <end position="61"/>
    </location>
</feature>
<comment type="caution">
    <text evidence="7">The sequence shown here is derived from an EMBL/GenBank/DDBJ whole genome shotgun (WGS) entry which is preliminary data.</text>
</comment>
<feature type="transmembrane region" description="Helical" evidence="6">
    <location>
        <begin position="411"/>
        <end position="433"/>
    </location>
</feature>
<dbReference type="PANTHER" id="PTHR30250">
    <property type="entry name" value="PST FAMILY PREDICTED COLANIC ACID TRANSPORTER"/>
    <property type="match status" value="1"/>
</dbReference>
<reference evidence="7" key="2">
    <citation type="journal article" date="2021" name="PeerJ">
        <title>Extensive microbial diversity within the chicken gut microbiome revealed by metagenomics and culture.</title>
        <authorList>
            <person name="Gilroy R."/>
            <person name="Ravi A."/>
            <person name="Getino M."/>
            <person name="Pursley I."/>
            <person name="Horton D.L."/>
            <person name="Alikhan N.F."/>
            <person name="Baker D."/>
            <person name="Gharbi K."/>
            <person name="Hall N."/>
            <person name="Watson M."/>
            <person name="Adriaenssens E.M."/>
            <person name="Foster-Nyarko E."/>
            <person name="Jarju S."/>
            <person name="Secka A."/>
            <person name="Antonio M."/>
            <person name="Oren A."/>
            <person name="Chaudhuri R.R."/>
            <person name="La Ragione R."/>
            <person name="Hildebrand F."/>
            <person name="Pallen M.J."/>
        </authorList>
    </citation>
    <scope>NUCLEOTIDE SEQUENCE</scope>
    <source>
        <strain evidence="7">F6-4510</strain>
    </source>
</reference>
<feature type="transmembrane region" description="Helical" evidence="6">
    <location>
        <begin position="180"/>
        <end position="206"/>
    </location>
</feature>